<evidence type="ECO:0000256" key="1">
    <source>
        <dbReference type="SAM" id="SignalP"/>
    </source>
</evidence>
<dbReference type="Proteomes" id="UP000068250">
    <property type="component" value="Chromosome I"/>
</dbReference>
<dbReference type="EMBL" id="LN609302">
    <property type="protein sequence ID" value="CEF53882.1"/>
    <property type="molecule type" value="Genomic_DNA"/>
</dbReference>
<evidence type="ECO:0000313" key="3">
    <source>
        <dbReference type="EMBL" id="NHO39959.1"/>
    </source>
</evidence>
<dbReference type="OrthoDB" id="7220706at2"/>
<dbReference type="Proteomes" id="UP000657200">
    <property type="component" value="Unassembled WGS sequence"/>
</dbReference>
<feature type="chain" id="PRO_5006857312" evidence="1">
    <location>
        <begin position="23"/>
        <end position="90"/>
    </location>
</feature>
<reference evidence="3 5" key="3">
    <citation type="journal article" date="2020" name="Int. J. Syst. Evol. Microbiol.">
        <title>Novel acetic acid bacteria from cider fermentations: Acetobacter conturbans sp. nov. and Acetobacter fallax sp. nov.</title>
        <authorList>
            <person name="Sombolestani A.S."/>
            <person name="Cleenwerck I."/>
            <person name="Cnockaert M."/>
            <person name="Borremans W."/>
            <person name="Wieme A.D."/>
            <person name="De Vuyst L."/>
            <person name="Vandamme P."/>
        </authorList>
    </citation>
    <scope>NUCLEOTIDE SEQUENCE [LARGE SCALE GENOMIC DNA]</scope>
    <source>
        <strain evidence="3 5">LMG 23848</strain>
    </source>
</reference>
<organism evidence="2 4">
    <name type="scientific">Acetobacter ghanensis</name>
    <dbReference type="NCBI Taxonomy" id="431306"/>
    <lineage>
        <taxon>Bacteria</taxon>
        <taxon>Pseudomonadati</taxon>
        <taxon>Pseudomonadota</taxon>
        <taxon>Alphaproteobacteria</taxon>
        <taxon>Acetobacterales</taxon>
        <taxon>Acetobacteraceae</taxon>
        <taxon>Acetobacter</taxon>
    </lineage>
</organism>
<gene>
    <name evidence="2" type="ORF">AGA_461</name>
    <name evidence="3" type="ORF">GOB80_09765</name>
</gene>
<keyword evidence="5" id="KW-1185">Reference proteome</keyword>
<dbReference type="STRING" id="431306.AGA_461"/>
<evidence type="ECO:0000313" key="5">
    <source>
        <dbReference type="Proteomes" id="UP000657200"/>
    </source>
</evidence>
<dbReference type="AlphaFoldDB" id="A0A0U5FUU5"/>
<name>A0A0U5FUU5_9PROT</name>
<reference evidence="2" key="1">
    <citation type="submission" date="2014-09" db="EMBL/GenBank/DDBJ databases">
        <authorList>
            <person name="Magalhaes I.L.F."/>
            <person name="Oliveira U."/>
            <person name="Santos F.R."/>
            <person name="Vidigal T.H.D.A."/>
            <person name="Brescovit A.D."/>
            <person name="Santos A.J."/>
        </authorList>
    </citation>
    <scope>NUCLEOTIDE SEQUENCE</scope>
    <source>
        <strain evidence="2">LMG 23848T</strain>
    </source>
</reference>
<evidence type="ECO:0000313" key="2">
    <source>
        <dbReference type="EMBL" id="CEF53882.1"/>
    </source>
</evidence>
<dbReference type="EMBL" id="WOTE01000005">
    <property type="protein sequence ID" value="NHO39959.1"/>
    <property type="molecule type" value="Genomic_DNA"/>
</dbReference>
<sequence length="90" mass="9701">MKKTYYACALVFGLIVGQSAHAETWDAGISEKVEVQHPDTPDTTTGGVWDAGIAEQVNVKNPDTPDTTQGGVWDGGMTEHVKVKYPDLPQ</sequence>
<proteinExistence type="predicted"/>
<evidence type="ECO:0000313" key="4">
    <source>
        <dbReference type="Proteomes" id="UP000068250"/>
    </source>
</evidence>
<feature type="signal peptide" evidence="1">
    <location>
        <begin position="1"/>
        <end position="22"/>
    </location>
</feature>
<reference evidence="4" key="2">
    <citation type="submission" date="2014-09" db="EMBL/GenBank/DDBJ databases">
        <authorList>
            <person name="Illeghems K.G."/>
        </authorList>
    </citation>
    <scope>NUCLEOTIDE SEQUENCE [LARGE SCALE GENOMIC DNA]</scope>
    <source>
        <strain evidence="4">LMG 23848T</strain>
    </source>
</reference>
<accession>A0A0U5FUU5</accession>
<protein>
    <submittedName>
        <fullName evidence="2">Uncharacterized protein</fullName>
    </submittedName>
</protein>
<dbReference type="PATRIC" id="fig|431306.5.peg.432"/>
<keyword evidence="1" id="KW-0732">Signal</keyword>